<feature type="domain" description="S-locus glycoprotein" evidence="3">
    <location>
        <begin position="53"/>
        <end position="96"/>
    </location>
</feature>
<reference evidence="4 5" key="1">
    <citation type="submission" date="2018-10" db="EMBL/GenBank/DDBJ databases">
        <title>A high-quality apple genome assembly.</title>
        <authorList>
            <person name="Hu J."/>
        </authorList>
    </citation>
    <scope>NUCLEOTIDE SEQUENCE [LARGE SCALE GENOMIC DNA]</scope>
    <source>
        <strain evidence="5">cv. HFTH1</strain>
        <tissue evidence="4">Young leaf</tissue>
    </source>
</reference>
<accession>A0A498KDT1</accession>
<dbReference type="InterPro" id="IPR000858">
    <property type="entry name" value="S_locus_glycoprot_dom"/>
</dbReference>
<proteinExistence type="predicted"/>
<dbReference type="AlphaFoldDB" id="A0A498KDT1"/>
<evidence type="ECO:0000313" key="4">
    <source>
        <dbReference type="EMBL" id="RXI03662.1"/>
    </source>
</evidence>
<keyword evidence="1" id="KW-0732">Signal</keyword>
<organism evidence="4 5">
    <name type="scientific">Malus domestica</name>
    <name type="common">Apple</name>
    <name type="synonym">Pyrus malus</name>
    <dbReference type="NCBI Taxonomy" id="3750"/>
    <lineage>
        <taxon>Eukaryota</taxon>
        <taxon>Viridiplantae</taxon>
        <taxon>Streptophyta</taxon>
        <taxon>Embryophyta</taxon>
        <taxon>Tracheophyta</taxon>
        <taxon>Spermatophyta</taxon>
        <taxon>Magnoliopsida</taxon>
        <taxon>eudicotyledons</taxon>
        <taxon>Gunneridae</taxon>
        <taxon>Pentapetalae</taxon>
        <taxon>rosids</taxon>
        <taxon>fabids</taxon>
        <taxon>Rosales</taxon>
        <taxon>Rosaceae</taxon>
        <taxon>Amygdaloideae</taxon>
        <taxon>Maleae</taxon>
        <taxon>Malus</taxon>
    </lineage>
</organism>
<sequence>MSTGEAVHGTTFCSVEKLPALNFPFRRIPDNSHDEHVVTWADDDDKPNYDVSLGNWTFYAAFLRDPCDNYVHCGDNDNCVLNLSPICQYLERFIPASLENWNLKDFSKGCVRRKPLSYMNDGFAKYLRLSWILHTVG</sequence>
<keyword evidence="5" id="KW-1185">Reference proteome</keyword>
<evidence type="ECO:0000256" key="2">
    <source>
        <dbReference type="ARBA" id="ARBA00023157"/>
    </source>
</evidence>
<comment type="caution">
    <text evidence="4">The sequence shown here is derived from an EMBL/GenBank/DDBJ whole genome shotgun (WGS) entry which is preliminary data.</text>
</comment>
<dbReference type="Pfam" id="PF00954">
    <property type="entry name" value="S_locus_glycop"/>
    <property type="match status" value="1"/>
</dbReference>
<protein>
    <recommendedName>
        <fullName evidence="3">S-locus glycoprotein domain-containing protein</fullName>
    </recommendedName>
</protein>
<dbReference type="PANTHER" id="PTHR32444:SF234">
    <property type="entry name" value="RECEPTOR-LIKE SERINE_THREONINE-PROTEIN KINASE"/>
    <property type="match status" value="1"/>
</dbReference>
<keyword evidence="2" id="KW-1015">Disulfide bond</keyword>
<dbReference type="Proteomes" id="UP000290289">
    <property type="component" value="Chromosome 3"/>
</dbReference>
<gene>
    <name evidence="4" type="ORF">DVH24_004314</name>
</gene>
<dbReference type="EMBL" id="RDQH01000329">
    <property type="protein sequence ID" value="RXI03662.1"/>
    <property type="molecule type" value="Genomic_DNA"/>
</dbReference>
<evidence type="ECO:0000256" key="1">
    <source>
        <dbReference type="ARBA" id="ARBA00022729"/>
    </source>
</evidence>
<dbReference type="PANTHER" id="PTHR32444">
    <property type="entry name" value="BULB-TYPE LECTIN DOMAIN-CONTAINING PROTEIN"/>
    <property type="match status" value="1"/>
</dbReference>
<name>A0A498KDT1_MALDO</name>
<evidence type="ECO:0000259" key="3">
    <source>
        <dbReference type="Pfam" id="PF00954"/>
    </source>
</evidence>
<evidence type="ECO:0000313" key="5">
    <source>
        <dbReference type="Proteomes" id="UP000290289"/>
    </source>
</evidence>
<dbReference type="GO" id="GO:0048544">
    <property type="term" value="P:recognition of pollen"/>
    <property type="evidence" value="ECO:0007669"/>
    <property type="project" value="InterPro"/>
</dbReference>